<dbReference type="Proteomes" id="UP000006681">
    <property type="component" value="Chromosome"/>
</dbReference>
<evidence type="ECO:0000256" key="1">
    <source>
        <dbReference type="SAM" id="Phobius"/>
    </source>
</evidence>
<name>E1QSN8_VULDI</name>
<dbReference type="KEGG" id="vdi:Vdis_0142"/>
<proteinExistence type="predicted"/>
<organism evidence="2 3">
    <name type="scientific">Vulcanisaeta distributa (strain DSM 14429 / JCM 11212 / NBRC 100878 / IC-017)</name>
    <dbReference type="NCBI Taxonomy" id="572478"/>
    <lineage>
        <taxon>Archaea</taxon>
        <taxon>Thermoproteota</taxon>
        <taxon>Thermoprotei</taxon>
        <taxon>Thermoproteales</taxon>
        <taxon>Thermoproteaceae</taxon>
        <taxon>Vulcanisaeta</taxon>
    </lineage>
</organism>
<evidence type="ECO:0000313" key="2">
    <source>
        <dbReference type="EMBL" id="ADN49555.1"/>
    </source>
</evidence>
<dbReference type="HOGENOM" id="CLU_1227722_0_0_2"/>
<keyword evidence="1" id="KW-1133">Transmembrane helix</keyword>
<dbReference type="GeneID" id="9751059"/>
<dbReference type="EMBL" id="CP002100">
    <property type="protein sequence ID" value="ADN49555.1"/>
    <property type="molecule type" value="Genomic_DNA"/>
</dbReference>
<dbReference type="OrthoDB" id="385939at2157"/>
<keyword evidence="3" id="KW-1185">Reference proteome</keyword>
<evidence type="ECO:0000313" key="3">
    <source>
        <dbReference type="Proteomes" id="UP000006681"/>
    </source>
</evidence>
<keyword evidence="1" id="KW-0472">Membrane</keyword>
<dbReference type="AlphaFoldDB" id="E1QSN8"/>
<keyword evidence="1" id="KW-0812">Transmembrane</keyword>
<dbReference type="STRING" id="572478.Vdis_0142"/>
<reference evidence="3" key="2">
    <citation type="journal article" date="2010" name="Stand. Genomic Sci.">
        <title>Complete genome sequence of Vulcanisaeta distributa type strain (IC-017T).</title>
        <authorList>
            <person name="Mavromatis K."/>
            <person name="Sikorski J."/>
            <person name="Pabst E."/>
            <person name="Teshima H."/>
            <person name="Lapidus A."/>
            <person name="Lucas S."/>
            <person name="Nolan M."/>
            <person name="Glavina Del Rio T."/>
            <person name="Cheng J."/>
            <person name="Bruce D."/>
            <person name="Goodwin L."/>
            <person name="Pitluck S."/>
            <person name="Liolios K."/>
            <person name="Ivanova N."/>
            <person name="Mikhailova N."/>
            <person name="Pati A."/>
            <person name="Chen A."/>
            <person name="Palaniappan K."/>
            <person name="Land M."/>
            <person name="Hauser L."/>
            <person name="Chang Y."/>
            <person name="Jeffries C."/>
            <person name="Rohde M."/>
            <person name="Spring S."/>
            <person name="Goker M."/>
            <person name="Wirth R."/>
            <person name="Woyke T."/>
            <person name="Bristow J."/>
            <person name="Eisen J."/>
            <person name="Markowitz V."/>
            <person name="Hugenholtz P."/>
            <person name="Klenk H."/>
            <person name="Kyrpides N."/>
        </authorList>
    </citation>
    <scope>NUCLEOTIDE SEQUENCE [LARGE SCALE GENOMIC DNA]</scope>
    <source>
        <strain evidence="3">DSM 14429 / JCM 11212 / NBRC 100878 / IC-017</strain>
    </source>
</reference>
<accession>E1QSN8</accession>
<gene>
    <name evidence="2" type="ordered locus">Vdis_0142</name>
</gene>
<reference evidence="2 3" key="1">
    <citation type="journal article" date="2010" name="Stand. Genomic Sci.">
        <title>Complete genome sequence of Vulcanisaeta distributa type strain (IC-017).</title>
        <authorList>
            <person name="Mavromatis K."/>
            <person name="Sikorski J."/>
            <person name="Pabst E."/>
            <person name="Teshima H."/>
            <person name="Lapidus A."/>
            <person name="Lucas S."/>
            <person name="Nolan M."/>
            <person name="Glavina Del Rio T."/>
            <person name="Cheng J.F."/>
            <person name="Bruce D."/>
            <person name="Goodwin L."/>
            <person name="Pitluck S."/>
            <person name="Liolios K."/>
            <person name="Ivanova N."/>
            <person name="Mikhailova N."/>
            <person name="Pati A."/>
            <person name="Chen A."/>
            <person name="Palaniappan K."/>
            <person name="Land M."/>
            <person name="Hauser L."/>
            <person name="Chang Y.J."/>
            <person name="Jeffries C.D."/>
            <person name="Rohde M."/>
            <person name="Spring S."/>
            <person name="Goker M."/>
            <person name="Wirth R."/>
            <person name="Woyke T."/>
            <person name="Bristow J."/>
            <person name="Eisen J.A."/>
            <person name="Markowitz V."/>
            <person name="Hugenholtz P."/>
            <person name="Klenk H.P."/>
            <person name="Kyrpides N.C."/>
        </authorList>
    </citation>
    <scope>NUCLEOTIDE SEQUENCE [LARGE SCALE GENOMIC DNA]</scope>
    <source>
        <strain evidence="3">DSM 14429 / JCM 11212 / NBRC 100878 / IC-017</strain>
    </source>
</reference>
<protein>
    <submittedName>
        <fullName evidence="2">Uncharacterized protein</fullName>
    </submittedName>
</protein>
<sequence length="225" mass="24981">MSAWLNELISGIVGFVGGIVGYVVSTRLKPEFKLVGITGNELDINFYGQNVTVIQCGARLEVRYHWRIGERFVTRNATGWVGVLRDNNIELHGASAAWALPNDPVSTNIVGRESLILFRLVPAWGPLGNIKPNSVCQNINQFVNKQYILVFPPGNVMCARYHINQPQLFSQCASDVDENNTIKFRAAAENANGIECNARLGDVIRACLESYCRNKVPMKNNVKCL</sequence>
<feature type="transmembrane region" description="Helical" evidence="1">
    <location>
        <begin position="6"/>
        <end position="24"/>
    </location>
</feature>
<dbReference type="RefSeq" id="WP_013335280.1">
    <property type="nucleotide sequence ID" value="NC_014537.1"/>
</dbReference>